<dbReference type="GO" id="GO:0016787">
    <property type="term" value="F:hydrolase activity"/>
    <property type="evidence" value="ECO:0007669"/>
    <property type="project" value="UniProtKB-KW"/>
</dbReference>
<dbReference type="InterPro" id="IPR035437">
    <property type="entry name" value="SNase_OB-fold_sf"/>
</dbReference>
<dbReference type="AlphaFoldDB" id="A0A2H4V9W3"/>
<evidence type="ECO:0000256" key="3">
    <source>
        <dbReference type="ARBA" id="ARBA00022801"/>
    </source>
</evidence>
<evidence type="ECO:0000259" key="5">
    <source>
        <dbReference type="PROSITE" id="PS50830"/>
    </source>
</evidence>
<dbReference type="PANTHER" id="PTHR12302:SF3">
    <property type="entry name" value="SERINE_THREONINE-PROTEIN KINASE 31"/>
    <property type="match status" value="1"/>
</dbReference>
<reference evidence="6 7" key="1">
    <citation type="submission" date="2016-10" db="EMBL/GenBank/DDBJ databases">
        <title>Comparative genomics between deep and shallow subseafloor isolates.</title>
        <authorList>
            <person name="Ishii S."/>
            <person name="Miller J.R."/>
            <person name="Sutton G."/>
            <person name="Suzuki S."/>
            <person name="Methe B."/>
            <person name="Inagaki F."/>
            <person name="Imachi H."/>
        </authorList>
    </citation>
    <scope>NUCLEOTIDE SEQUENCE [LARGE SCALE GENOMIC DNA]</scope>
    <source>
        <strain evidence="6 7">MO-MB1</strain>
    </source>
</reference>
<keyword evidence="1" id="KW-0540">Nuclease</keyword>
<dbReference type="EMBL" id="CP017766">
    <property type="protein sequence ID" value="AUB54882.1"/>
    <property type="molecule type" value="Genomic_DNA"/>
</dbReference>
<evidence type="ECO:0000256" key="4">
    <source>
        <dbReference type="SAM" id="MobiDB-lite"/>
    </source>
</evidence>
<feature type="region of interest" description="Disordered" evidence="4">
    <location>
        <begin position="31"/>
        <end position="63"/>
    </location>
</feature>
<evidence type="ECO:0000256" key="1">
    <source>
        <dbReference type="ARBA" id="ARBA00022722"/>
    </source>
</evidence>
<dbReference type="OrthoDB" id="3327at2157"/>
<dbReference type="Pfam" id="PF00565">
    <property type="entry name" value="SNase"/>
    <property type="match status" value="1"/>
</dbReference>
<dbReference type="GO" id="GO:0004519">
    <property type="term" value="F:endonuclease activity"/>
    <property type="evidence" value="ECO:0007669"/>
    <property type="project" value="UniProtKB-KW"/>
</dbReference>
<dbReference type="Gene3D" id="2.40.50.90">
    <property type="match status" value="1"/>
</dbReference>
<proteinExistence type="predicted"/>
<dbReference type="GeneID" id="35120295"/>
<keyword evidence="2" id="KW-0255">Endonuclease</keyword>
<dbReference type="Proteomes" id="UP000232806">
    <property type="component" value="Chromosome"/>
</dbReference>
<dbReference type="InterPro" id="IPR016071">
    <property type="entry name" value="Staphylococal_nuclease_OB-fold"/>
</dbReference>
<dbReference type="SMART" id="SM00318">
    <property type="entry name" value="SNc"/>
    <property type="match status" value="1"/>
</dbReference>
<protein>
    <submittedName>
        <fullName evidence="6">Thermonuclease</fullName>
    </submittedName>
</protein>
<feature type="domain" description="TNase-like" evidence="5">
    <location>
        <begin position="62"/>
        <end position="169"/>
    </location>
</feature>
<feature type="compositionally biased region" description="Low complexity" evidence="4">
    <location>
        <begin position="31"/>
        <end position="60"/>
    </location>
</feature>
<evidence type="ECO:0000256" key="2">
    <source>
        <dbReference type="ARBA" id="ARBA00022759"/>
    </source>
</evidence>
<dbReference type="SUPFAM" id="SSF50199">
    <property type="entry name" value="Staphylococcal nuclease"/>
    <property type="match status" value="1"/>
</dbReference>
<accession>A0A2H4V9W3</accession>
<sequence>MRRVYFLIMLCIIMVAASGCTHNDSDPLNYTPSSSNNSNSSSTAVPSTTTTTSSSNSNSPHAEVSGKCYKVVDGDTIDVEGVGRVRFVGVNTPERGDSGYQEAKEYVKNMCLGKTVGLDIDDAKNKDKYDRTLAVVYVGGVNLNQELLKKGYAEVMYIPPSEFNPYKWT</sequence>
<name>A0A2H4V9W3_9EURY</name>
<gene>
    <name evidence="6" type="ORF">BK007_01845</name>
</gene>
<dbReference type="PROSITE" id="PS50830">
    <property type="entry name" value="TNASE_3"/>
    <property type="match status" value="1"/>
</dbReference>
<evidence type="ECO:0000313" key="6">
    <source>
        <dbReference type="EMBL" id="AUB54882.1"/>
    </source>
</evidence>
<evidence type="ECO:0000313" key="7">
    <source>
        <dbReference type="Proteomes" id="UP000232806"/>
    </source>
</evidence>
<dbReference type="PROSITE" id="PS51257">
    <property type="entry name" value="PROKAR_LIPOPROTEIN"/>
    <property type="match status" value="1"/>
</dbReference>
<dbReference type="RefSeq" id="WP_100904858.1">
    <property type="nucleotide sequence ID" value="NZ_CP017766.1"/>
</dbReference>
<dbReference type="PANTHER" id="PTHR12302">
    <property type="entry name" value="EBNA2 BINDING PROTEIN P100"/>
    <property type="match status" value="1"/>
</dbReference>
<keyword evidence="3" id="KW-0378">Hydrolase</keyword>
<organism evidence="6 7">
    <name type="scientific">Methanobacterium subterraneum</name>
    <dbReference type="NCBI Taxonomy" id="59277"/>
    <lineage>
        <taxon>Archaea</taxon>
        <taxon>Methanobacteriati</taxon>
        <taxon>Methanobacteriota</taxon>
        <taxon>Methanomada group</taxon>
        <taxon>Methanobacteria</taxon>
        <taxon>Methanobacteriales</taxon>
        <taxon>Methanobacteriaceae</taxon>
        <taxon>Methanobacterium</taxon>
    </lineage>
</organism>